<sequence length="155" mass="17646">MSLAEETEMTEEEIDAFLSRHETGVLALSDDDTPYAIPISYGYDADERTFFMRLVSTPESEKRRFLASSPNVRLVVYKESDNGDTYRSVVAVGSLEEIEPSELTAAHIEQYGAAKRPLFEIWGESKKDLNIRLYEFEPAELSGRRTEIDREPDAE</sequence>
<proteinExistence type="predicted"/>
<evidence type="ECO:0000313" key="1">
    <source>
        <dbReference type="EMBL" id="TYL36350.1"/>
    </source>
</evidence>
<gene>
    <name evidence="1" type="ORF">CV102_23120</name>
</gene>
<dbReference type="EMBL" id="PHNJ01000019">
    <property type="protein sequence ID" value="TYL36350.1"/>
    <property type="molecule type" value="Genomic_DNA"/>
</dbReference>
<dbReference type="SUPFAM" id="SSF50475">
    <property type="entry name" value="FMN-binding split barrel"/>
    <property type="match status" value="1"/>
</dbReference>
<keyword evidence="2" id="KW-1185">Reference proteome</keyword>
<reference evidence="1" key="1">
    <citation type="submission" date="2017-11" db="EMBL/GenBank/DDBJ databases">
        <authorList>
            <person name="Kajale S.C."/>
            <person name="Sharma A."/>
        </authorList>
    </citation>
    <scope>NUCLEOTIDE SEQUENCE</scope>
    <source>
        <strain evidence="1">LS1_42</strain>
    </source>
</reference>
<protein>
    <submittedName>
        <fullName evidence="1">Pyridoxamine 5-phosphate oxidase</fullName>
    </submittedName>
</protein>
<dbReference type="AlphaFoldDB" id="A0A8J8PXM7"/>
<dbReference type="InterPro" id="IPR024747">
    <property type="entry name" value="Pyridox_Oxase-rel"/>
</dbReference>
<dbReference type="Gene3D" id="2.30.110.10">
    <property type="entry name" value="Electron Transport, Fmn-binding Protein, Chain A"/>
    <property type="match status" value="1"/>
</dbReference>
<dbReference type="InterPro" id="IPR012349">
    <property type="entry name" value="Split_barrel_FMN-bd"/>
</dbReference>
<organism evidence="1 2">
    <name type="scientific">Natronococcus pandeyae</name>
    <dbReference type="NCBI Taxonomy" id="2055836"/>
    <lineage>
        <taxon>Archaea</taxon>
        <taxon>Methanobacteriati</taxon>
        <taxon>Methanobacteriota</taxon>
        <taxon>Stenosarchaea group</taxon>
        <taxon>Halobacteria</taxon>
        <taxon>Halobacteriales</taxon>
        <taxon>Natrialbaceae</taxon>
        <taxon>Natronococcus</taxon>
    </lineage>
</organism>
<accession>A0A8J8PXM7</accession>
<dbReference type="Pfam" id="PF12900">
    <property type="entry name" value="Pyridox_ox_2"/>
    <property type="match status" value="1"/>
</dbReference>
<name>A0A8J8PXM7_9EURY</name>
<dbReference type="OrthoDB" id="953at2157"/>
<dbReference type="RefSeq" id="WP_148860350.1">
    <property type="nucleotide sequence ID" value="NZ_PHNJ01000019.1"/>
</dbReference>
<comment type="caution">
    <text evidence="1">The sequence shown here is derived from an EMBL/GenBank/DDBJ whole genome shotgun (WGS) entry which is preliminary data.</text>
</comment>
<evidence type="ECO:0000313" key="2">
    <source>
        <dbReference type="Proteomes" id="UP000766904"/>
    </source>
</evidence>
<dbReference type="Proteomes" id="UP000766904">
    <property type="component" value="Unassembled WGS sequence"/>
</dbReference>